<proteinExistence type="inferred from homology"/>
<dbReference type="InterPro" id="IPR050090">
    <property type="entry name" value="Tyrosine_recombinase_XerCD"/>
</dbReference>
<evidence type="ECO:0000313" key="5">
    <source>
        <dbReference type="EMBL" id="SMC68118.1"/>
    </source>
</evidence>
<dbReference type="InterPro" id="IPR010998">
    <property type="entry name" value="Integrase_recombinase_N"/>
</dbReference>
<dbReference type="Gene3D" id="1.10.150.130">
    <property type="match status" value="1"/>
</dbReference>
<dbReference type="Pfam" id="PF13102">
    <property type="entry name" value="Phage_int_SAM_5"/>
    <property type="match status" value="1"/>
</dbReference>
<dbReference type="Gene3D" id="1.10.443.10">
    <property type="entry name" value="Intergrase catalytic core"/>
    <property type="match status" value="1"/>
</dbReference>
<dbReference type="CDD" id="cd01185">
    <property type="entry name" value="INTN1_C_like"/>
    <property type="match status" value="1"/>
</dbReference>
<organism evidence="5 6">
    <name type="scientific">Moheibacter sediminis</name>
    <dbReference type="NCBI Taxonomy" id="1434700"/>
    <lineage>
        <taxon>Bacteria</taxon>
        <taxon>Pseudomonadati</taxon>
        <taxon>Bacteroidota</taxon>
        <taxon>Flavobacteriia</taxon>
        <taxon>Flavobacteriales</taxon>
        <taxon>Weeksellaceae</taxon>
        <taxon>Moheibacter</taxon>
    </lineage>
</organism>
<dbReference type="Pfam" id="PF00589">
    <property type="entry name" value="Phage_integrase"/>
    <property type="match status" value="1"/>
</dbReference>
<dbReference type="Proteomes" id="UP000192393">
    <property type="component" value="Unassembled WGS sequence"/>
</dbReference>
<protein>
    <submittedName>
        <fullName evidence="5">Site-specific recombinase XerD</fullName>
    </submittedName>
</protein>
<dbReference type="STRING" id="1434700.SAMN06296427_105284"/>
<keyword evidence="6" id="KW-1185">Reference proteome</keyword>
<dbReference type="InterPro" id="IPR002104">
    <property type="entry name" value="Integrase_catalytic"/>
</dbReference>
<keyword evidence="3" id="KW-0233">DNA recombination</keyword>
<evidence type="ECO:0000256" key="1">
    <source>
        <dbReference type="ARBA" id="ARBA00008857"/>
    </source>
</evidence>
<dbReference type="InterPro" id="IPR025269">
    <property type="entry name" value="SAM-like_dom"/>
</dbReference>
<accession>A0A1W2B6Y7</accession>
<evidence type="ECO:0000256" key="2">
    <source>
        <dbReference type="ARBA" id="ARBA00023125"/>
    </source>
</evidence>
<reference evidence="6" key="1">
    <citation type="submission" date="2017-04" db="EMBL/GenBank/DDBJ databases">
        <authorList>
            <person name="Varghese N."/>
            <person name="Submissions S."/>
        </authorList>
    </citation>
    <scope>NUCLEOTIDE SEQUENCE [LARGE SCALE GENOMIC DNA]</scope>
    <source>
        <strain evidence="6">CGMCC 1.12708</strain>
    </source>
</reference>
<evidence type="ECO:0000313" key="6">
    <source>
        <dbReference type="Proteomes" id="UP000192393"/>
    </source>
</evidence>
<dbReference type="GO" id="GO:0015074">
    <property type="term" value="P:DNA integration"/>
    <property type="evidence" value="ECO:0007669"/>
    <property type="project" value="InterPro"/>
</dbReference>
<dbReference type="GO" id="GO:0003677">
    <property type="term" value="F:DNA binding"/>
    <property type="evidence" value="ECO:0007669"/>
    <property type="project" value="UniProtKB-KW"/>
</dbReference>
<dbReference type="PANTHER" id="PTHR30349:SF64">
    <property type="entry name" value="PROPHAGE INTEGRASE INTD-RELATED"/>
    <property type="match status" value="1"/>
</dbReference>
<dbReference type="InterPro" id="IPR013762">
    <property type="entry name" value="Integrase-like_cat_sf"/>
</dbReference>
<dbReference type="GO" id="GO:0006310">
    <property type="term" value="P:DNA recombination"/>
    <property type="evidence" value="ECO:0007669"/>
    <property type="project" value="UniProtKB-KW"/>
</dbReference>
<feature type="domain" description="Tyr recombinase" evidence="4">
    <location>
        <begin position="178"/>
        <end position="347"/>
    </location>
</feature>
<comment type="similarity">
    <text evidence="1">Belongs to the 'phage' integrase family.</text>
</comment>
<evidence type="ECO:0000259" key="4">
    <source>
        <dbReference type="PROSITE" id="PS51898"/>
    </source>
</evidence>
<dbReference type="EMBL" id="FWXS01000005">
    <property type="protein sequence ID" value="SMC68118.1"/>
    <property type="molecule type" value="Genomic_DNA"/>
</dbReference>
<dbReference type="RefSeq" id="WP_084017479.1">
    <property type="nucleotide sequence ID" value="NZ_FWXS01000005.1"/>
</dbReference>
<dbReference type="SUPFAM" id="SSF56349">
    <property type="entry name" value="DNA breaking-rejoining enzymes"/>
    <property type="match status" value="1"/>
</dbReference>
<name>A0A1W2B6Y7_9FLAO</name>
<dbReference type="PANTHER" id="PTHR30349">
    <property type="entry name" value="PHAGE INTEGRASE-RELATED"/>
    <property type="match status" value="1"/>
</dbReference>
<sequence length="358" mass="42218">MKVKTYLRTAKDGKSLIYVDYSVNGKRQRKKTGMFLYDRPKNIPEREHNKQTYVSQLTLKIQNNELGIKTPKHKIKDFVVYFEHLTQQRENTEKNYSTWKSALKHLKEFYSDGLKFSDLDINSLEQFSHYLTDVKKLKTSSANNYFNVVLHGVHDAFRDRMIDIDYAEYVKAPKIEQAVRVYLTEDEILKLENAHCKNLLLKKTFLFSCRTGMSFTDVKNLEWQHFKKDHDGNYFIAFHRKKTKGLQYHPITKEAKDLLGESGKPDEKIFKDLRYNSWMNIILKEWMFQADIKKPITFHCARHSYATLLLHKGADITEVKELLGHEDLKTTMRYAHVMDSDLRKAAELIKFNSNQTNG</sequence>
<evidence type="ECO:0000256" key="3">
    <source>
        <dbReference type="ARBA" id="ARBA00023172"/>
    </source>
</evidence>
<dbReference type="OrthoDB" id="9806835at2"/>
<dbReference type="PROSITE" id="PS51898">
    <property type="entry name" value="TYR_RECOMBINASE"/>
    <property type="match status" value="1"/>
</dbReference>
<dbReference type="InterPro" id="IPR011010">
    <property type="entry name" value="DNA_brk_join_enz"/>
</dbReference>
<dbReference type="AlphaFoldDB" id="A0A1W2B6Y7"/>
<gene>
    <name evidence="5" type="ORF">SAMN06296427_105284</name>
</gene>
<keyword evidence="2" id="KW-0238">DNA-binding</keyword>